<keyword evidence="4" id="KW-1185">Reference proteome</keyword>
<feature type="compositionally biased region" description="Basic residues" evidence="1">
    <location>
        <begin position="1"/>
        <end position="10"/>
    </location>
</feature>
<proteinExistence type="predicted"/>
<feature type="compositionally biased region" description="Pro residues" evidence="1">
    <location>
        <begin position="324"/>
        <end position="364"/>
    </location>
</feature>
<name>A0ABW6IMZ3_STRWE</name>
<feature type="domain" description="DUF6777" evidence="2">
    <location>
        <begin position="133"/>
        <end position="294"/>
    </location>
</feature>
<feature type="region of interest" description="Disordered" evidence="1">
    <location>
        <begin position="1"/>
        <end position="53"/>
    </location>
</feature>
<feature type="compositionally biased region" description="Basic and acidic residues" evidence="1">
    <location>
        <begin position="291"/>
        <end position="304"/>
    </location>
</feature>
<organism evidence="3 4">
    <name type="scientific">Streptomyces wedmorensis</name>
    <dbReference type="NCBI Taxonomy" id="43759"/>
    <lineage>
        <taxon>Bacteria</taxon>
        <taxon>Bacillati</taxon>
        <taxon>Actinomycetota</taxon>
        <taxon>Actinomycetes</taxon>
        <taxon>Kitasatosporales</taxon>
        <taxon>Streptomycetaceae</taxon>
        <taxon>Streptomyces</taxon>
    </lineage>
</organism>
<comment type="caution">
    <text evidence="3">The sequence shown here is derived from an EMBL/GenBank/DDBJ whole genome shotgun (WGS) entry which is preliminary data.</text>
</comment>
<feature type="region of interest" description="Disordered" evidence="1">
    <location>
        <begin position="118"/>
        <end position="144"/>
    </location>
</feature>
<accession>A0ABW6IMZ3</accession>
<dbReference type="InterPro" id="IPR046704">
    <property type="entry name" value="DUF6777"/>
</dbReference>
<dbReference type="RefSeq" id="WP_386257836.1">
    <property type="nucleotide sequence ID" value="NZ_JBHTRV010000003.1"/>
</dbReference>
<dbReference type="EMBL" id="JBHTRV010000003">
    <property type="protein sequence ID" value="MFE5978981.1"/>
    <property type="molecule type" value="Genomic_DNA"/>
</dbReference>
<protein>
    <submittedName>
        <fullName evidence="3">DUF6777 domain-containing protein</fullName>
    </submittedName>
</protein>
<feature type="compositionally biased region" description="Low complexity" evidence="1">
    <location>
        <begin position="19"/>
        <end position="53"/>
    </location>
</feature>
<gene>
    <name evidence="3" type="ORF">ACFQ63_04645</name>
</gene>
<evidence type="ECO:0000259" key="2">
    <source>
        <dbReference type="Pfam" id="PF20568"/>
    </source>
</evidence>
<evidence type="ECO:0000256" key="1">
    <source>
        <dbReference type="SAM" id="MobiDB-lite"/>
    </source>
</evidence>
<evidence type="ECO:0000313" key="3">
    <source>
        <dbReference type="EMBL" id="MFE5978981.1"/>
    </source>
</evidence>
<dbReference type="Pfam" id="PF20568">
    <property type="entry name" value="DUF6777"/>
    <property type="match status" value="1"/>
</dbReference>
<feature type="region of interest" description="Disordered" evidence="1">
    <location>
        <begin position="291"/>
        <end position="437"/>
    </location>
</feature>
<reference evidence="3 4" key="1">
    <citation type="submission" date="2024-09" db="EMBL/GenBank/DDBJ databases">
        <title>The Natural Products Discovery Center: Release of the First 8490 Sequenced Strains for Exploring Actinobacteria Biosynthetic Diversity.</title>
        <authorList>
            <person name="Kalkreuter E."/>
            <person name="Kautsar S.A."/>
            <person name="Yang D."/>
            <person name="Bader C.D."/>
            <person name="Teijaro C.N."/>
            <person name="Fluegel L."/>
            <person name="Davis C.M."/>
            <person name="Simpson J.R."/>
            <person name="Lauterbach L."/>
            <person name="Steele A.D."/>
            <person name="Gui C."/>
            <person name="Meng S."/>
            <person name="Li G."/>
            <person name="Viehrig K."/>
            <person name="Ye F."/>
            <person name="Su P."/>
            <person name="Kiefer A.F."/>
            <person name="Nichols A."/>
            <person name="Cepeda A.J."/>
            <person name="Yan W."/>
            <person name="Fan B."/>
            <person name="Jiang Y."/>
            <person name="Adhikari A."/>
            <person name="Zheng C.-J."/>
            <person name="Schuster L."/>
            <person name="Cowan T.M."/>
            <person name="Smanski M.J."/>
            <person name="Chevrette M.G."/>
            <person name="De Carvalho L.P.S."/>
            <person name="Shen B."/>
        </authorList>
    </citation>
    <scope>NUCLEOTIDE SEQUENCE [LARGE SCALE GENOMIC DNA]</scope>
    <source>
        <strain evidence="3 4">NPDC056472</strain>
    </source>
</reference>
<sequence length="437" mass="44539">MRTPLRRTRRTPAADRAARSAAADRPFPSAFDGTAPSAPGGPALSAPGRPAPPVAARSAAAAVASVLLLAGCSAGEEGAGGGAVEAAAAVARDIVLQPVGAQGPDPFTASTARITGQFSAPNREPGNGSGQAREITGSTPGLYGGTRAEASCDVEQQAAFLAADQGKTRAFAEAAGIPETNVGDWLRGLTPVVLRADARVTNHGYREGRATAFQSVLQTGTAVLVDQYGSPRVRCACGNPLRTPVAVREGVHQGDPWDGFDPDRVIVVRPTTTVVTSLVIVNAADSTWIERRTGSDGDADRKPDVAPACDPDECALSDTATPDPATPVPSSPDPASPAPVPPRPVPSDPEPSVPEPSVPEPSVPDPSGTGGTDTGTEPPAPPSEPYPDPFADPPTDPYPDPRDVPPGEPPTAPDGELPPEELFPAGPMPDLPETFQG</sequence>
<feature type="compositionally biased region" description="Pro residues" evidence="1">
    <location>
        <begin position="378"/>
        <end position="398"/>
    </location>
</feature>
<dbReference type="Proteomes" id="UP001600424">
    <property type="component" value="Unassembled WGS sequence"/>
</dbReference>
<evidence type="ECO:0000313" key="4">
    <source>
        <dbReference type="Proteomes" id="UP001600424"/>
    </source>
</evidence>